<protein>
    <submittedName>
        <fullName evidence="1">Deoxyxylulose-5-phosphate synthase</fullName>
    </submittedName>
</protein>
<evidence type="ECO:0000313" key="1">
    <source>
        <dbReference type="EMBL" id="PNE36008.1"/>
    </source>
</evidence>
<comment type="caution">
    <text evidence="1">The sequence shown here is derived from an EMBL/GenBank/DDBJ whole genome shotgun (WGS) entry which is preliminary data.</text>
</comment>
<name>A0A2N8P4Q9_STRNR</name>
<evidence type="ECO:0000313" key="2">
    <source>
        <dbReference type="Proteomes" id="UP000236047"/>
    </source>
</evidence>
<organism evidence="1 2">
    <name type="scientific">Streptomyces noursei</name>
    <name type="common">Streptomyces albulus</name>
    <dbReference type="NCBI Taxonomy" id="1971"/>
    <lineage>
        <taxon>Bacteria</taxon>
        <taxon>Bacillati</taxon>
        <taxon>Actinomycetota</taxon>
        <taxon>Actinomycetes</taxon>
        <taxon>Kitasatosporales</taxon>
        <taxon>Streptomycetaceae</taxon>
        <taxon>Streptomyces</taxon>
    </lineage>
</organism>
<dbReference type="Proteomes" id="UP000236047">
    <property type="component" value="Unassembled WGS sequence"/>
</dbReference>
<keyword evidence="2" id="KW-1185">Reference proteome</keyword>
<dbReference type="AlphaFoldDB" id="A0A2N8P4Q9"/>
<reference evidence="2" key="1">
    <citation type="submission" date="2015-09" db="EMBL/GenBank/DDBJ databases">
        <authorList>
            <person name="Graham D.E."/>
            <person name="Mahan K.M."/>
            <person name="Klingeman D.M."/>
            <person name="Fida T."/>
            <person name="Giannone R.J."/>
            <person name="Hettich R.L."/>
            <person name="Parry R.J."/>
            <person name="Spain J.C."/>
        </authorList>
    </citation>
    <scope>NUCLEOTIDE SEQUENCE [LARGE SCALE GENOMIC DNA]</scope>
    <source>
        <strain evidence="2">JCM 4701</strain>
    </source>
</reference>
<dbReference type="EMBL" id="LJSN01000005">
    <property type="protein sequence ID" value="PNE36008.1"/>
    <property type="molecule type" value="Genomic_DNA"/>
</dbReference>
<gene>
    <name evidence="1" type="ORF">AOB60_38245</name>
</gene>
<accession>A0A2N8P4Q9</accession>
<proteinExistence type="predicted"/>
<sequence>MPPRNSSFVCLPCRASYKQPPPEARADGRPRHCPRCARQLIHVGSAFAAPPRRDAEGWRVLDVLLTAGVRFHTTGCCGEGPGYRPRTLREVRERRAYADATGEPLARALVRRELTEAAGAARGTRGRR</sequence>
<dbReference type="RefSeq" id="WP_102926564.1">
    <property type="nucleotide sequence ID" value="NZ_LJSN01000005.1"/>
</dbReference>